<sequence>MRRVCLTLPTHRACTGTITAIAEEAAYGAREFGASVHLLILDSSPAPVLAEHRKAVAALPGAPGVTVHHLDEDEQRAFLREVASRSAGDAASADRLLELMLPSRVSYGACTNRAFLIAQALGCTSVHRRDSDSRYQYTDGEPVFPLHQELTYLGRRADDVRKSATRSKLPPGSGDRRVAVAGGSFVGEMSVDVAEIRDLDPDTYGELVGLSLPEGSPEIWRNHLIDASFRGAGNGTFDGDLATLAPISPMRVDMCNVALDHEVYRRVPLPPATDTIGTDYFLLHLTHDARLPGLQHDRHIVNFHTEERRTDAGFLAYQVRFAKFLLAKAYLNAVYARTAAAGDALLDAEGHIRASVVAGYVRDSVDLDPTDIARRLDVIDRAYRRLGGRYTTVADTLADGRSRLLDEARDDMADFAHLMDHWEALTGASAEAGLAVTR</sequence>
<dbReference type="RefSeq" id="WP_283893829.1">
    <property type="nucleotide sequence ID" value="NZ_JARWAF010000004.1"/>
</dbReference>
<name>A0ABT7D7R5_9ACTN</name>
<evidence type="ECO:0000313" key="2">
    <source>
        <dbReference type="Proteomes" id="UP001237194"/>
    </source>
</evidence>
<reference evidence="1 2" key="1">
    <citation type="submission" date="2023-04" db="EMBL/GenBank/DDBJ databases">
        <title>A novel species of the genus Streptomyces: Streptomyces pakalii sp. nov. isolated from a Mexican soil jungle.</title>
        <authorList>
            <person name="Chavez-Hernandez M.A."/>
            <person name="Ortiz-Alvarez J."/>
            <person name="Villa-Tanaca L."/>
            <person name="Hernandez-Rodriguez C."/>
        </authorList>
    </citation>
    <scope>NUCLEOTIDE SEQUENCE [LARGE SCALE GENOMIC DNA]</scope>
    <source>
        <strain evidence="1 2">ENCB-J15</strain>
    </source>
</reference>
<dbReference type="EMBL" id="JARWAF010000004">
    <property type="protein sequence ID" value="MDJ1641027.1"/>
    <property type="molecule type" value="Genomic_DNA"/>
</dbReference>
<accession>A0ABT7D7R5</accession>
<dbReference type="InterPro" id="IPR046238">
    <property type="entry name" value="DUF6271"/>
</dbReference>
<protein>
    <submittedName>
        <fullName evidence="1">DUF6271 family protein</fullName>
    </submittedName>
</protein>
<organism evidence="1 2">
    <name type="scientific">Streptomyces pakalii</name>
    <dbReference type="NCBI Taxonomy" id="3036494"/>
    <lineage>
        <taxon>Bacteria</taxon>
        <taxon>Bacillati</taxon>
        <taxon>Actinomycetota</taxon>
        <taxon>Actinomycetes</taxon>
        <taxon>Kitasatosporales</taxon>
        <taxon>Streptomycetaceae</taxon>
        <taxon>Streptomyces</taxon>
    </lineage>
</organism>
<dbReference type="Pfam" id="PF19787">
    <property type="entry name" value="DUF6271"/>
    <property type="match status" value="1"/>
</dbReference>
<comment type="caution">
    <text evidence="1">The sequence shown here is derived from an EMBL/GenBank/DDBJ whole genome shotgun (WGS) entry which is preliminary data.</text>
</comment>
<gene>
    <name evidence="1" type="ORF">P5W92_11510</name>
</gene>
<evidence type="ECO:0000313" key="1">
    <source>
        <dbReference type="EMBL" id="MDJ1641027.1"/>
    </source>
</evidence>
<keyword evidence="2" id="KW-1185">Reference proteome</keyword>
<dbReference type="Proteomes" id="UP001237194">
    <property type="component" value="Unassembled WGS sequence"/>
</dbReference>
<proteinExistence type="predicted"/>